<reference evidence="1" key="1">
    <citation type="thesis" date="2020" institute="ProQuest LLC" country="789 East Eisenhower Parkway, Ann Arbor, MI, USA">
        <title>Comparative Genomics and Chromosome Evolution.</title>
        <authorList>
            <person name="Mudd A.B."/>
        </authorList>
    </citation>
    <scope>NUCLEOTIDE SEQUENCE</scope>
    <source>
        <strain evidence="1">HN-11 Male</strain>
        <tissue evidence="1">Kidney and liver</tissue>
    </source>
</reference>
<sequence>MNNMKKAWSIRFWSTNYQERKYFAWLTCSLNISDSEWSLIPKCHNNLFMLFHSSECASSGDPHNLGIRLTSMTEEGVKAKEAAKISILRMSLSIRDPRRTRGGLCLLASWIA</sequence>
<comment type="caution">
    <text evidence="1">The sequence shown here is derived from an EMBL/GenBank/DDBJ whole genome shotgun (WGS) entry which is preliminary data.</text>
</comment>
<protein>
    <submittedName>
        <fullName evidence="1">Uncharacterized protein</fullName>
    </submittedName>
</protein>
<gene>
    <name evidence="1" type="ORF">GDO78_006778</name>
</gene>
<evidence type="ECO:0000313" key="1">
    <source>
        <dbReference type="EMBL" id="KAG9486586.1"/>
    </source>
</evidence>
<organism evidence="1 2">
    <name type="scientific">Eleutherodactylus coqui</name>
    <name type="common">Puerto Rican coqui</name>
    <dbReference type="NCBI Taxonomy" id="57060"/>
    <lineage>
        <taxon>Eukaryota</taxon>
        <taxon>Metazoa</taxon>
        <taxon>Chordata</taxon>
        <taxon>Craniata</taxon>
        <taxon>Vertebrata</taxon>
        <taxon>Euteleostomi</taxon>
        <taxon>Amphibia</taxon>
        <taxon>Batrachia</taxon>
        <taxon>Anura</taxon>
        <taxon>Neobatrachia</taxon>
        <taxon>Hyloidea</taxon>
        <taxon>Eleutherodactylidae</taxon>
        <taxon>Eleutherodactylinae</taxon>
        <taxon>Eleutherodactylus</taxon>
        <taxon>Eleutherodactylus</taxon>
    </lineage>
</organism>
<name>A0A8J6FFV6_ELECQ</name>
<keyword evidence="2" id="KW-1185">Reference proteome</keyword>
<dbReference type="AlphaFoldDB" id="A0A8J6FFV6"/>
<evidence type="ECO:0000313" key="2">
    <source>
        <dbReference type="Proteomes" id="UP000770717"/>
    </source>
</evidence>
<proteinExistence type="predicted"/>
<accession>A0A8J6FFV6</accession>
<dbReference type="Proteomes" id="UP000770717">
    <property type="component" value="Unassembled WGS sequence"/>
</dbReference>
<dbReference type="EMBL" id="WNTK01000003">
    <property type="protein sequence ID" value="KAG9486586.1"/>
    <property type="molecule type" value="Genomic_DNA"/>
</dbReference>